<dbReference type="EMBL" id="BARU01037217">
    <property type="protein sequence ID" value="GAH85785.1"/>
    <property type="molecule type" value="Genomic_DNA"/>
</dbReference>
<gene>
    <name evidence="2" type="ORF">S03H2_58027</name>
</gene>
<protein>
    <submittedName>
        <fullName evidence="2">Uncharacterized protein</fullName>
    </submittedName>
</protein>
<feature type="compositionally biased region" description="Polar residues" evidence="1">
    <location>
        <begin position="72"/>
        <end position="86"/>
    </location>
</feature>
<evidence type="ECO:0000313" key="2">
    <source>
        <dbReference type="EMBL" id="GAH85785.1"/>
    </source>
</evidence>
<sequence length="92" mass="10505">MNQERRGAKLQITKKNGIQIAGELITVKPNSLLLLNTEGWDVSVGIADIKIIRVMKKSKVWRYRYDQERNRASSPQADRPQASSRSHPPHKV</sequence>
<name>X1JWK0_9ZZZZ</name>
<proteinExistence type="predicted"/>
<feature type="region of interest" description="Disordered" evidence="1">
    <location>
        <begin position="67"/>
        <end position="92"/>
    </location>
</feature>
<evidence type="ECO:0000256" key="1">
    <source>
        <dbReference type="SAM" id="MobiDB-lite"/>
    </source>
</evidence>
<reference evidence="2" key="1">
    <citation type="journal article" date="2014" name="Front. Microbiol.">
        <title>High frequency of phylogenetically diverse reductive dehalogenase-homologous genes in deep subseafloor sedimentary metagenomes.</title>
        <authorList>
            <person name="Kawai M."/>
            <person name="Futagami T."/>
            <person name="Toyoda A."/>
            <person name="Takaki Y."/>
            <person name="Nishi S."/>
            <person name="Hori S."/>
            <person name="Arai W."/>
            <person name="Tsubouchi T."/>
            <person name="Morono Y."/>
            <person name="Uchiyama I."/>
            <person name="Ito T."/>
            <person name="Fujiyama A."/>
            <person name="Inagaki F."/>
            <person name="Takami H."/>
        </authorList>
    </citation>
    <scope>NUCLEOTIDE SEQUENCE</scope>
    <source>
        <strain evidence="2">Expedition CK06-06</strain>
    </source>
</reference>
<accession>X1JWK0</accession>
<organism evidence="2">
    <name type="scientific">marine sediment metagenome</name>
    <dbReference type="NCBI Taxonomy" id="412755"/>
    <lineage>
        <taxon>unclassified sequences</taxon>
        <taxon>metagenomes</taxon>
        <taxon>ecological metagenomes</taxon>
    </lineage>
</organism>
<comment type="caution">
    <text evidence="2">The sequence shown here is derived from an EMBL/GenBank/DDBJ whole genome shotgun (WGS) entry which is preliminary data.</text>
</comment>
<dbReference type="AlphaFoldDB" id="X1JWK0"/>